<evidence type="ECO:0000256" key="3">
    <source>
        <dbReference type="ARBA" id="ARBA00022692"/>
    </source>
</evidence>
<comment type="caution">
    <text evidence="12">The sequence shown here is derived from an EMBL/GenBank/DDBJ whole genome shotgun (WGS) entry which is preliminary data.</text>
</comment>
<feature type="domain" description="ABC transporter" evidence="10">
    <location>
        <begin position="364"/>
        <end position="603"/>
    </location>
</feature>
<dbReference type="SMART" id="SM00382">
    <property type="entry name" value="AAA"/>
    <property type="match status" value="2"/>
</dbReference>
<dbReference type="PANTHER" id="PTHR43394">
    <property type="entry name" value="ATP-DEPENDENT PERMEASE MDL1, MITOCHONDRIAL"/>
    <property type="match status" value="1"/>
</dbReference>
<dbReference type="InterPro" id="IPR017871">
    <property type="entry name" value="ABC_transporter-like_CS"/>
</dbReference>
<evidence type="ECO:0000256" key="4">
    <source>
        <dbReference type="ARBA" id="ARBA00022741"/>
    </source>
</evidence>
<dbReference type="PROSITE" id="PS50929">
    <property type="entry name" value="ABC_TM1F"/>
    <property type="match status" value="2"/>
</dbReference>
<dbReference type="STRING" id="1664694.A0A0N1HB94"/>
<feature type="transmembrane region" description="Helical" evidence="9">
    <location>
        <begin position="33"/>
        <end position="54"/>
    </location>
</feature>
<organism evidence="12 13">
    <name type="scientific">Cyphellophora attinorum</name>
    <dbReference type="NCBI Taxonomy" id="1664694"/>
    <lineage>
        <taxon>Eukaryota</taxon>
        <taxon>Fungi</taxon>
        <taxon>Dikarya</taxon>
        <taxon>Ascomycota</taxon>
        <taxon>Pezizomycotina</taxon>
        <taxon>Eurotiomycetes</taxon>
        <taxon>Chaetothyriomycetidae</taxon>
        <taxon>Chaetothyriales</taxon>
        <taxon>Cyphellophoraceae</taxon>
        <taxon>Cyphellophora</taxon>
    </lineage>
</organism>
<feature type="region of interest" description="Disordered" evidence="8">
    <location>
        <begin position="677"/>
        <end position="706"/>
    </location>
</feature>
<evidence type="ECO:0000259" key="11">
    <source>
        <dbReference type="PROSITE" id="PS50929"/>
    </source>
</evidence>
<keyword evidence="7 9" id="KW-0472">Membrane</keyword>
<evidence type="ECO:0000256" key="2">
    <source>
        <dbReference type="ARBA" id="ARBA00022448"/>
    </source>
</evidence>
<evidence type="ECO:0000313" key="12">
    <source>
        <dbReference type="EMBL" id="KPI45755.1"/>
    </source>
</evidence>
<dbReference type="Gene3D" id="1.20.1560.10">
    <property type="entry name" value="ABC transporter type 1, transmembrane domain"/>
    <property type="match status" value="2"/>
</dbReference>
<feature type="compositionally biased region" description="Polar residues" evidence="8">
    <location>
        <begin position="687"/>
        <end position="706"/>
    </location>
</feature>
<feature type="transmembrane region" description="Helical" evidence="9">
    <location>
        <begin position="987"/>
        <end position="1009"/>
    </location>
</feature>
<dbReference type="EMBL" id="LFJN01000001">
    <property type="protein sequence ID" value="KPI45755.1"/>
    <property type="molecule type" value="Genomic_DNA"/>
</dbReference>
<dbReference type="GO" id="GO:0016887">
    <property type="term" value="F:ATP hydrolysis activity"/>
    <property type="evidence" value="ECO:0007669"/>
    <property type="project" value="InterPro"/>
</dbReference>
<dbReference type="FunFam" id="3.40.50.300:FF:000604">
    <property type="entry name" value="ABC transporter B family member 28"/>
    <property type="match status" value="2"/>
</dbReference>
<keyword evidence="4" id="KW-0547">Nucleotide-binding</keyword>
<keyword evidence="3 9" id="KW-0812">Transmembrane</keyword>
<evidence type="ECO:0000313" key="13">
    <source>
        <dbReference type="Proteomes" id="UP000038010"/>
    </source>
</evidence>
<dbReference type="CDD" id="cd18577">
    <property type="entry name" value="ABC_6TM_Pgp_ABCB1_D1_like"/>
    <property type="match status" value="1"/>
</dbReference>
<gene>
    <name evidence="12" type="ORF">AB675_553</name>
</gene>
<dbReference type="SUPFAM" id="SSF90123">
    <property type="entry name" value="ABC transporter transmembrane region"/>
    <property type="match status" value="2"/>
</dbReference>
<dbReference type="GO" id="GO:0090374">
    <property type="term" value="P:oligopeptide export from mitochondrion"/>
    <property type="evidence" value="ECO:0007669"/>
    <property type="project" value="TreeGrafter"/>
</dbReference>
<feature type="transmembrane region" description="Helical" evidence="9">
    <location>
        <begin position="297"/>
        <end position="315"/>
    </location>
</feature>
<dbReference type="RefSeq" id="XP_018005718.1">
    <property type="nucleotide sequence ID" value="XM_018145758.1"/>
</dbReference>
<protein>
    <submittedName>
        <fullName evidence="12">ABC transporter B family member 6</fullName>
    </submittedName>
</protein>
<dbReference type="Pfam" id="PF00005">
    <property type="entry name" value="ABC_tran"/>
    <property type="match status" value="2"/>
</dbReference>
<dbReference type="Gene3D" id="3.40.50.300">
    <property type="entry name" value="P-loop containing nucleotide triphosphate hydrolases"/>
    <property type="match status" value="2"/>
</dbReference>
<feature type="transmembrane region" description="Helical" evidence="9">
    <location>
        <begin position="902"/>
        <end position="922"/>
    </location>
</feature>
<feature type="domain" description="ABC transmembrane type-1" evidence="11">
    <location>
        <begin position="35"/>
        <end position="327"/>
    </location>
</feature>
<accession>A0A0N1HB94</accession>
<dbReference type="VEuPathDB" id="FungiDB:AB675_553"/>
<reference evidence="12 13" key="1">
    <citation type="submission" date="2015-06" db="EMBL/GenBank/DDBJ databases">
        <title>Draft genome of the ant-associated black yeast Phialophora attae CBS 131958.</title>
        <authorList>
            <person name="Moreno L.F."/>
            <person name="Stielow B.J."/>
            <person name="de Hoog S."/>
            <person name="Vicente V.A."/>
            <person name="Weiss V.A."/>
            <person name="de Vries M."/>
            <person name="Cruz L.M."/>
            <person name="Souza E.M."/>
        </authorList>
    </citation>
    <scope>NUCLEOTIDE SEQUENCE [LARGE SCALE GENOMIC DNA]</scope>
    <source>
        <strain evidence="12 13">CBS 131958</strain>
    </source>
</reference>
<feature type="domain" description="ABC transporter" evidence="10">
    <location>
        <begin position="1098"/>
        <end position="1372"/>
    </location>
</feature>
<dbReference type="InterPro" id="IPR003439">
    <property type="entry name" value="ABC_transporter-like_ATP-bd"/>
</dbReference>
<dbReference type="GO" id="GO:0005743">
    <property type="term" value="C:mitochondrial inner membrane"/>
    <property type="evidence" value="ECO:0007669"/>
    <property type="project" value="TreeGrafter"/>
</dbReference>
<dbReference type="GO" id="GO:0015421">
    <property type="term" value="F:ABC-type oligopeptide transporter activity"/>
    <property type="evidence" value="ECO:0007669"/>
    <property type="project" value="TreeGrafter"/>
</dbReference>
<name>A0A0N1HB94_9EURO</name>
<dbReference type="SUPFAM" id="SSF52540">
    <property type="entry name" value="P-loop containing nucleoside triphosphate hydrolases"/>
    <property type="match status" value="2"/>
</dbReference>
<dbReference type="PROSITE" id="PS50893">
    <property type="entry name" value="ABC_TRANSPORTER_2"/>
    <property type="match status" value="2"/>
</dbReference>
<dbReference type="GeneID" id="28737627"/>
<comment type="subcellular location">
    <subcellularLocation>
        <location evidence="1">Membrane</location>
        <topology evidence="1">Multi-pass membrane protein</topology>
    </subcellularLocation>
</comment>
<dbReference type="CDD" id="cd18578">
    <property type="entry name" value="ABC_6TM_Pgp_ABCB1_D2_like"/>
    <property type="match status" value="1"/>
</dbReference>
<dbReference type="Proteomes" id="UP000038010">
    <property type="component" value="Unassembled WGS sequence"/>
</dbReference>
<evidence type="ECO:0000256" key="8">
    <source>
        <dbReference type="SAM" id="MobiDB-lite"/>
    </source>
</evidence>
<dbReference type="InterPro" id="IPR027417">
    <property type="entry name" value="P-loop_NTPase"/>
</dbReference>
<feature type="region of interest" description="Disordered" evidence="8">
    <location>
        <begin position="583"/>
        <end position="603"/>
    </location>
</feature>
<evidence type="ECO:0000259" key="10">
    <source>
        <dbReference type="PROSITE" id="PS50893"/>
    </source>
</evidence>
<keyword evidence="5" id="KW-0067">ATP-binding</keyword>
<dbReference type="GO" id="GO:0005524">
    <property type="term" value="F:ATP binding"/>
    <property type="evidence" value="ECO:0007669"/>
    <property type="project" value="UniProtKB-KW"/>
</dbReference>
<evidence type="ECO:0000256" key="5">
    <source>
        <dbReference type="ARBA" id="ARBA00022840"/>
    </source>
</evidence>
<evidence type="ECO:0000256" key="6">
    <source>
        <dbReference type="ARBA" id="ARBA00022989"/>
    </source>
</evidence>
<keyword evidence="6 9" id="KW-1133">Transmembrane helix</keyword>
<evidence type="ECO:0000256" key="9">
    <source>
        <dbReference type="SAM" id="Phobius"/>
    </source>
</evidence>
<feature type="transmembrane region" description="Helical" evidence="9">
    <location>
        <begin position="1030"/>
        <end position="1051"/>
    </location>
</feature>
<dbReference type="OrthoDB" id="6500128at2759"/>
<feature type="region of interest" description="Disordered" evidence="8">
    <location>
        <begin position="1070"/>
        <end position="1091"/>
    </location>
</feature>
<feature type="transmembrane region" description="Helical" evidence="9">
    <location>
        <begin position="82"/>
        <end position="104"/>
    </location>
</feature>
<dbReference type="PANTHER" id="PTHR43394:SF15">
    <property type="entry name" value="ALPHA-FACTOR-TRANSPORTING ATPASE"/>
    <property type="match status" value="1"/>
</dbReference>
<dbReference type="Pfam" id="PF00664">
    <property type="entry name" value="ABC_membrane"/>
    <property type="match status" value="3"/>
</dbReference>
<feature type="transmembrane region" description="Helical" evidence="9">
    <location>
        <begin position="819"/>
        <end position="844"/>
    </location>
</feature>
<evidence type="ECO:0000256" key="1">
    <source>
        <dbReference type="ARBA" id="ARBA00004141"/>
    </source>
</evidence>
<dbReference type="InterPro" id="IPR003593">
    <property type="entry name" value="AAA+_ATPase"/>
</dbReference>
<feature type="transmembrane region" description="Helical" evidence="9">
    <location>
        <begin position="780"/>
        <end position="799"/>
    </location>
</feature>
<keyword evidence="2" id="KW-0813">Transport</keyword>
<dbReference type="InterPro" id="IPR039421">
    <property type="entry name" value="Type_1_exporter"/>
</dbReference>
<evidence type="ECO:0000256" key="7">
    <source>
        <dbReference type="ARBA" id="ARBA00023136"/>
    </source>
</evidence>
<dbReference type="InterPro" id="IPR011527">
    <property type="entry name" value="ABC1_TM_dom"/>
</dbReference>
<feature type="domain" description="ABC transmembrane type-1" evidence="11">
    <location>
        <begin position="782"/>
        <end position="1049"/>
    </location>
</feature>
<proteinExistence type="predicted"/>
<dbReference type="InterPro" id="IPR036640">
    <property type="entry name" value="ABC1_TM_sf"/>
</dbReference>
<sequence length="1375" mass="150018">MPQVEQQSRTGQGAQHFQWLAIFGFTKGRDLPILFIAILSAACSSALGPVMAVYTGKFADAVAQFGGGLIDSRALRERTTPVVNAFVVIGCLTLILYGLMYSSWSMFGEQQARRVREELFKTLLEKDLNWFQEREDGVASLLTRLQTQIRELQQGLSQPLAFVLHGITEGFVAFGLSLYYNWKLTLVVLSGMPAAGLMLRFTSGRIQRHIQTQHASLARASTSINFATVNISLVKCFNTGSQESSNYAAAIKSAALFALRQSRLAAAQMAMLAVVLMVMFMIGFWYGGKMVHDGDSMAGKVITGMWTAFMALNAFQSAAPHILSLAKGHAAAVALRDLMRVVERGQRTSSKVDGIVPKLCEGKIELQKVSFSYSTQPDHLVLRALSVTFEPGRLTFIVGKSGSGKSTISNLLTRFHAPISGSLLIDGHDIYDLDLTWLRNNITLVQQQSFLFNETVFRNIALGHRRHEQVTSSQALECARHACLEDTISALPYGIYTKVGAGGKALSGGQIQRVALARARLRNTPILILDESTSALDSTTRKIVMEHIRAWRAGMTTIVITHDTDLIEKDDYVVLMEEGKVTPSDASPRLPEVDPSSEKAKNDHIRPAGLKWTKEAITRRASFEKRLDDLSSGSYLTSPKAMRNASRMTLLMAGNTSAARASMHAASNARLPALAAKARPEPVDPVPNSSPTASTTEGSIELQQVPTLSSKTARIASLAANKDIALPSPRLLENGPRSIRARFGGGNYHKLDDDQDKTQFSLQRIFATVLPTLDRRKRTWLVLGALACCCRAALPSLLAYSLSKIFETYYMVSDYESKALRWCLVVLTTAVLDGCLLFTGTYLLDIAARHWADRLRTTAAHRILQQPKAWFEEDANSTVYLTSVLDRNAEEMRGLVARHATSVLNVIIMLLVAVIWSFVLSWKLTLVGVGATPIIINAANDALGAVFPETFTDIRTVRSLTLEGYFHKKYASATIALFAQGRRRAMYMGLLFGICESSIHFLMAVLMWYSVRLASSYEVSATQIFTSMSLMFLTSTQAGLALSLIPMIAIATESATRVIRLAQLKVPKETLDRPESAATIPQPNPQPRSQTPAQRFAISFNNLTFHYPTRPHTPILRNLTLNIPAGTITAIVGPSGSGKSTLASLLFNLYPTSDGTITLLSRPLSSIPASELSALVTLVPQHPTLLPHATIAENITYGLSPNAHLTSLPNVHLVAQQAAIHDFITSLPQGYDTVISDGANSGCAGGGGMGLSGGQRQRIAIARALVRESRMLVLDEVTSGLDGESAREVREGLRAVLRGDGTVRGDEVKGKGKGKARENPEGGTTILMITHDIETMKWADRVVMMEEGCVVEDGTYEELIRIPGGRFRAMMSLEG</sequence>
<feature type="transmembrane region" description="Helical" evidence="9">
    <location>
        <begin position="264"/>
        <end position="285"/>
    </location>
</feature>
<keyword evidence="13" id="KW-1185">Reference proteome</keyword>
<dbReference type="PROSITE" id="PS00211">
    <property type="entry name" value="ABC_TRANSPORTER_1"/>
    <property type="match status" value="1"/>
</dbReference>